<gene>
    <name evidence="1" type="ORF">QX51_05695</name>
</gene>
<dbReference type="OrthoDB" id="1653343at2"/>
<evidence type="ECO:0000313" key="1">
    <source>
        <dbReference type="EMBL" id="KHS57912.1"/>
    </source>
</evidence>
<reference evidence="1 2" key="1">
    <citation type="submission" date="2014-12" db="EMBL/GenBank/DDBJ databases">
        <title>Draft genome sequence of Terrisporobacter sp. 08-306576, isolated from the blood culture of a bacteremia patient.</title>
        <authorList>
            <person name="Lund L.C."/>
            <person name="Sydenham T.V."/>
            <person name="Hogh S.V."/>
            <person name="Skov M.N."/>
            <person name="Kemp M."/>
            <person name="Justesen U.S."/>
        </authorList>
    </citation>
    <scope>NUCLEOTIDE SEQUENCE [LARGE SCALE GENOMIC DNA]</scope>
    <source>
        <strain evidence="1 2">08-306576</strain>
    </source>
</reference>
<protein>
    <recommendedName>
        <fullName evidence="3">Spore coat protein</fullName>
    </recommendedName>
</protein>
<dbReference type="RefSeq" id="WP_039678942.1">
    <property type="nucleotide sequence ID" value="NZ_JWHR01000060.1"/>
</dbReference>
<keyword evidence="2" id="KW-1185">Reference proteome</keyword>
<sequence length="236" mass="26480">MSDSNNKVVVDSVSANIVDKHSQDKAILVGVFPYENSSYSQNLELVVKPDVGYPVKIQLPYSGYDMQLFCGDFTNDGKDEIMVRGSFGGSGGFEIGVIYKFDKNEIREIFNQNDISKNNSCSAKFKDNYKVHVNCGEKKYSINLATRPKDYLQLAYDDEGKVLPGVEAYVDAPNTLFPIKDVDNSYYELLIQQRIVGVVNADTLGIIQTLCNFLDNKFHVVTKGLYFTLDSDNKEN</sequence>
<dbReference type="STRING" id="1577792.QX51_05695"/>
<dbReference type="AlphaFoldDB" id="A0A0B3W673"/>
<proteinExistence type="predicted"/>
<accession>A0A0B3W673</accession>
<evidence type="ECO:0000313" key="2">
    <source>
        <dbReference type="Proteomes" id="UP000031189"/>
    </source>
</evidence>
<comment type="caution">
    <text evidence="1">The sequence shown here is derived from an EMBL/GenBank/DDBJ whole genome shotgun (WGS) entry which is preliminary data.</text>
</comment>
<dbReference type="Proteomes" id="UP000031189">
    <property type="component" value="Unassembled WGS sequence"/>
</dbReference>
<evidence type="ECO:0008006" key="3">
    <source>
        <dbReference type="Google" id="ProtNLM"/>
    </source>
</evidence>
<organism evidence="1 2">
    <name type="scientific">Terrisporobacter othiniensis</name>
    <dbReference type="NCBI Taxonomy" id="1577792"/>
    <lineage>
        <taxon>Bacteria</taxon>
        <taxon>Bacillati</taxon>
        <taxon>Bacillota</taxon>
        <taxon>Clostridia</taxon>
        <taxon>Peptostreptococcales</taxon>
        <taxon>Peptostreptococcaceae</taxon>
        <taxon>Terrisporobacter</taxon>
    </lineage>
</organism>
<name>A0A0B3W673_9FIRM</name>
<dbReference type="EMBL" id="JWHR01000060">
    <property type="protein sequence ID" value="KHS57912.1"/>
    <property type="molecule type" value="Genomic_DNA"/>
</dbReference>